<dbReference type="GO" id="GO:0015697">
    <property type="term" value="P:quaternary ammonium group transport"/>
    <property type="evidence" value="ECO:0007669"/>
    <property type="project" value="UniProtKB-ARBA"/>
</dbReference>
<organism evidence="6 7">
    <name type="scientific">Rhizobium multihospitium</name>
    <dbReference type="NCBI Taxonomy" id="410764"/>
    <lineage>
        <taxon>Bacteria</taxon>
        <taxon>Pseudomonadati</taxon>
        <taxon>Pseudomonadota</taxon>
        <taxon>Alphaproteobacteria</taxon>
        <taxon>Hyphomicrobiales</taxon>
        <taxon>Rhizobiaceae</taxon>
        <taxon>Rhizobium/Agrobacterium group</taxon>
        <taxon>Rhizobium</taxon>
    </lineage>
</organism>
<sequence length="312" mass="33540">MIELDHISKLYDGRRVVNDLSLQVAQGSVCVLIGPSGCGKSTTLRMINALVTADEGRILVEGQDVRAVDPAELRRRIGYVIQSGGLFPHWSVADNIATVPRLLRWPEAKVSARVAELVRLVGLDGIDADRRFPHQLSGGQQQRVGVARALAADPPVLLMDEPFGALDPVTRRSLQDELRAIHASTGKTIVFVTHDMDEALKLADRVVVMDGGRIVQDGPPHAIVTDPASDLIRGFVGGEEALLRLLARLTVADAMRAVETATDAVTIGKDESLSVALSRMLVHGRLPLSVLASDGKPVGRLTFEDLSAVLAR</sequence>
<name>A0A1C3XCX8_9HYPH</name>
<comment type="similarity">
    <text evidence="1">Belongs to the ABC transporter superfamily.</text>
</comment>
<dbReference type="GO" id="GO:0005524">
    <property type="term" value="F:ATP binding"/>
    <property type="evidence" value="ECO:0007669"/>
    <property type="project" value="UniProtKB-KW"/>
</dbReference>
<evidence type="ECO:0000313" key="6">
    <source>
        <dbReference type="EMBL" id="SCB50081.1"/>
    </source>
</evidence>
<evidence type="ECO:0000256" key="2">
    <source>
        <dbReference type="ARBA" id="ARBA00022448"/>
    </source>
</evidence>
<dbReference type="PROSITE" id="PS50893">
    <property type="entry name" value="ABC_TRANSPORTER_2"/>
    <property type="match status" value="1"/>
</dbReference>
<keyword evidence="3" id="KW-0547">Nucleotide-binding</keyword>
<keyword evidence="2" id="KW-0813">Transport</keyword>
<dbReference type="EMBL" id="FMAG01000015">
    <property type="protein sequence ID" value="SCB50081.1"/>
    <property type="molecule type" value="Genomic_DNA"/>
</dbReference>
<evidence type="ECO:0000259" key="5">
    <source>
        <dbReference type="PROSITE" id="PS50893"/>
    </source>
</evidence>
<dbReference type="SUPFAM" id="SSF52540">
    <property type="entry name" value="P-loop containing nucleoside triphosphate hydrolases"/>
    <property type="match status" value="1"/>
</dbReference>
<dbReference type="Gene3D" id="3.40.50.300">
    <property type="entry name" value="P-loop containing nucleotide triphosphate hydrolases"/>
    <property type="match status" value="1"/>
</dbReference>
<evidence type="ECO:0000256" key="4">
    <source>
        <dbReference type="ARBA" id="ARBA00022840"/>
    </source>
</evidence>
<dbReference type="SUPFAM" id="SSF54631">
    <property type="entry name" value="CBS-domain pair"/>
    <property type="match status" value="1"/>
</dbReference>
<dbReference type="Pfam" id="PF00005">
    <property type="entry name" value="ABC_tran"/>
    <property type="match status" value="1"/>
</dbReference>
<evidence type="ECO:0000256" key="1">
    <source>
        <dbReference type="ARBA" id="ARBA00005417"/>
    </source>
</evidence>
<dbReference type="Pfam" id="PF00571">
    <property type="entry name" value="CBS"/>
    <property type="match status" value="1"/>
</dbReference>
<protein>
    <submittedName>
        <fullName evidence="6">Osmoprotectant transport system ATP-binding protein</fullName>
    </submittedName>
</protein>
<dbReference type="GO" id="GO:0016887">
    <property type="term" value="F:ATP hydrolysis activity"/>
    <property type="evidence" value="ECO:0007669"/>
    <property type="project" value="InterPro"/>
</dbReference>
<dbReference type="InterPro" id="IPR046342">
    <property type="entry name" value="CBS_dom_sf"/>
</dbReference>
<dbReference type="PANTHER" id="PTHR43117:SF5">
    <property type="entry name" value="GLYCINE BETAINE UPTAKE SYSTEM ATP-BINDING PROTEIN YEHX"/>
    <property type="match status" value="1"/>
</dbReference>
<dbReference type="OrthoDB" id="9802264at2"/>
<dbReference type="InterPro" id="IPR003593">
    <property type="entry name" value="AAA+_ATPase"/>
</dbReference>
<feature type="domain" description="ABC transporter" evidence="5">
    <location>
        <begin position="2"/>
        <end position="236"/>
    </location>
</feature>
<dbReference type="STRING" id="410764.GA0061103_0750"/>
<dbReference type="FunFam" id="3.40.50.300:FF:000425">
    <property type="entry name" value="Probable ABC transporter, ATP-binding subunit"/>
    <property type="match status" value="1"/>
</dbReference>
<dbReference type="InterPro" id="IPR003439">
    <property type="entry name" value="ABC_transporter-like_ATP-bd"/>
</dbReference>
<dbReference type="PANTHER" id="PTHR43117">
    <property type="entry name" value="OSMOPROTECTANT IMPORT ATP-BINDING PROTEIN OSMV"/>
    <property type="match status" value="1"/>
</dbReference>
<gene>
    <name evidence="6" type="ORF">GA0061103_0750</name>
</gene>
<evidence type="ECO:0000313" key="7">
    <source>
        <dbReference type="Proteomes" id="UP000199101"/>
    </source>
</evidence>
<dbReference type="Proteomes" id="UP000199101">
    <property type="component" value="Unassembled WGS sequence"/>
</dbReference>
<dbReference type="InterPro" id="IPR017871">
    <property type="entry name" value="ABC_transporter-like_CS"/>
</dbReference>
<dbReference type="SMART" id="SM00382">
    <property type="entry name" value="AAA"/>
    <property type="match status" value="1"/>
</dbReference>
<keyword evidence="4 6" id="KW-0067">ATP-binding</keyword>
<dbReference type="InterPro" id="IPR027417">
    <property type="entry name" value="P-loop_NTPase"/>
</dbReference>
<keyword evidence="7" id="KW-1185">Reference proteome</keyword>
<reference evidence="7" key="1">
    <citation type="submission" date="2016-08" db="EMBL/GenBank/DDBJ databases">
        <authorList>
            <person name="Varghese N."/>
            <person name="Submissions Spin"/>
        </authorList>
    </citation>
    <scope>NUCLEOTIDE SEQUENCE [LARGE SCALE GENOMIC DNA]</scope>
    <source>
        <strain evidence="7">HAMBI 2975</strain>
    </source>
</reference>
<dbReference type="InterPro" id="IPR000644">
    <property type="entry name" value="CBS_dom"/>
</dbReference>
<dbReference type="RefSeq" id="WP_092720033.1">
    <property type="nucleotide sequence ID" value="NZ_FMAG01000015.1"/>
</dbReference>
<dbReference type="PROSITE" id="PS00211">
    <property type="entry name" value="ABC_TRANSPORTER_1"/>
    <property type="match status" value="1"/>
</dbReference>
<dbReference type="AlphaFoldDB" id="A0A1C3XCX8"/>
<accession>A0A1C3XCX8</accession>
<proteinExistence type="inferred from homology"/>
<evidence type="ECO:0000256" key="3">
    <source>
        <dbReference type="ARBA" id="ARBA00022741"/>
    </source>
</evidence>